<keyword evidence="1" id="KW-0805">Transcription regulation</keyword>
<dbReference type="PROSITE" id="PS01124">
    <property type="entry name" value="HTH_ARAC_FAMILY_2"/>
    <property type="match status" value="1"/>
</dbReference>
<dbReference type="SUPFAM" id="SSF51182">
    <property type="entry name" value="RmlC-like cupins"/>
    <property type="match status" value="1"/>
</dbReference>
<evidence type="ECO:0000313" key="6">
    <source>
        <dbReference type="Proteomes" id="UP000198670"/>
    </source>
</evidence>
<dbReference type="SMART" id="SM00342">
    <property type="entry name" value="HTH_ARAC"/>
    <property type="match status" value="1"/>
</dbReference>
<evidence type="ECO:0000313" key="5">
    <source>
        <dbReference type="EMBL" id="SFI46858.1"/>
    </source>
</evidence>
<dbReference type="Proteomes" id="UP000198670">
    <property type="component" value="Unassembled WGS sequence"/>
</dbReference>
<dbReference type="InterPro" id="IPR018060">
    <property type="entry name" value="HTH_AraC"/>
</dbReference>
<evidence type="ECO:0000256" key="1">
    <source>
        <dbReference type="ARBA" id="ARBA00023015"/>
    </source>
</evidence>
<name>A0A1I3IFW4_9SPHI</name>
<dbReference type="InterPro" id="IPR009057">
    <property type="entry name" value="Homeodomain-like_sf"/>
</dbReference>
<dbReference type="PANTHER" id="PTHR43280:SF27">
    <property type="entry name" value="TRANSCRIPTIONAL REGULATOR MTLR"/>
    <property type="match status" value="1"/>
</dbReference>
<evidence type="ECO:0000256" key="2">
    <source>
        <dbReference type="ARBA" id="ARBA00023125"/>
    </source>
</evidence>
<evidence type="ECO:0000256" key="3">
    <source>
        <dbReference type="ARBA" id="ARBA00023163"/>
    </source>
</evidence>
<accession>A0A1I3IFW4</accession>
<dbReference type="GO" id="GO:0043565">
    <property type="term" value="F:sequence-specific DNA binding"/>
    <property type="evidence" value="ECO:0007669"/>
    <property type="project" value="InterPro"/>
</dbReference>
<dbReference type="OrthoDB" id="9787988at2"/>
<keyword evidence="2" id="KW-0238">DNA-binding</keyword>
<dbReference type="STRING" id="1477437.SAMN05444682_10476"/>
<dbReference type="AlphaFoldDB" id="A0A1I3IFW4"/>
<feature type="domain" description="HTH araC/xylS-type" evidence="4">
    <location>
        <begin position="183"/>
        <end position="281"/>
    </location>
</feature>
<dbReference type="Pfam" id="PF12833">
    <property type="entry name" value="HTH_18"/>
    <property type="match status" value="1"/>
</dbReference>
<dbReference type="Gene3D" id="1.10.10.60">
    <property type="entry name" value="Homeodomain-like"/>
    <property type="match status" value="2"/>
</dbReference>
<dbReference type="InterPro" id="IPR018062">
    <property type="entry name" value="HTH_AraC-typ_CS"/>
</dbReference>
<dbReference type="SUPFAM" id="SSF46689">
    <property type="entry name" value="Homeodomain-like"/>
    <property type="match status" value="2"/>
</dbReference>
<dbReference type="PROSITE" id="PS00041">
    <property type="entry name" value="HTH_ARAC_FAMILY_1"/>
    <property type="match status" value="1"/>
</dbReference>
<dbReference type="InterPro" id="IPR011051">
    <property type="entry name" value="RmlC_Cupin_sf"/>
</dbReference>
<keyword evidence="6" id="KW-1185">Reference proteome</keyword>
<dbReference type="Gene3D" id="2.60.120.10">
    <property type="entry name" value="Jelly Rolls"/>
    <property type="match status" value="1"/>
</dbReference>
<keyword evidence="3" id="KW-0804">Transcription</keyword>
<dbReference type="RefSeq" id="WP_090626350.1">
    <property type="nucleotide sequence ID" value="NZ_FOQO01000004.1"/>
</dbReference>
<proteinExistence type="predicted"/>
<sequence length="293" mass="33975">MLPVYRKITYSQLFSFSTVLESPPEFDTAWHHHPEYELILITGSIGTRFMGDSIQKFNETELVLVGPNLPHCWKEDLGNKNPQAKAYVIHFSADFLGKDFFNIPEGRHIKQLLEQSQLGIRFSPEIEQLAVWKISQIFETTDFDRILNLLGLLNLLAKSDKFEQISSPGFTSSFIENQSDRINKVFEYTLENFKKPVDLDTVAELAHMSKTAFCRFFRKSTGKTYFDFLKEIRLGHACKLLQESDLSVHQVGYHCGYESMSNFNKQFKEIFATTPLKYRQSLLHQGTEMYKLN</sequence>
<protein>
    <submittedName>
        <fullName evidence="5">Helix-turn-helix domain-containing protein</fullName>
    </submittedName>
</protein>
<dbReference type="InterPro" id="IPR014710">
    <property type="entry name" value="RmlC-like_jellyroll"/>
</dbReference>
<gene>
    <name evidence="5" type="ORF">SAMN05444682_10476</name>
</gene>
<evidence type="ECO:0000259" key="4">
    <source>
        <dbReference type="PROSITE" id="PS01124"/>
    </source>
</evidence>
<reference evidence="5 6" key="1">
    <citation type="submission" date="2016-10" db="EMBL/GenBank/DDBJ databases">
        <authorList>
            <person name="de Groot N.N."/>
        </authorList>
    </citation>
    <scope>NUCLEOTIDE SEQUENCE [LARGE SCALE GENOMIC DNA]</scope>
    <source>
        <strain evidence="5 6">RK1</strain>
    </source>
</reference>
<dbReference type="GO" id="GO:0003700">
    <property type="term" value="F:DNA-binding transcription factor activity"/>
    <property type="evidence" value="ECO:0007669"/>
    <property type="project" value="InterPro"/>
</dbReference>
<organism evidence="5 6">
    <name type="scientific">Parapedobacter indicus</name>
    <dbReference type="NCBI Taxonomy" id="1477437"/>
    <lineage>
        <taxon>Bacteria</taxon>
        <taxon>Pseudomonadati</taxon>
        <taxon>Bacteroidota</taxon>
        <taxon>Sphingobacteriia</taxon>
        <taxon>Sphingobacteriales</taxon>
        <taxon>Sphingobacteriaceae</taxon>
        <taxon>Parapedobacter</taxon>
    </lineage>
</organism>
<dbReference type="EMBL" id="FOQO01000004">
    <property type="protein sequence ID" value="SFI46858.1"/>
    <property type="molecule type" value="Genomic_DNA"/>
</dbReference>
<dbReference type="PANTHER" id="PTHR43280">
    <property type="entry name" value="ARAC-FAMILY TRANSCRIPTIONAL REGULATOR"/>
    <property type="match status" value="1"/>
</dbReference>